<dbReference type="PANTHER" id="PTHR34645:SF1">
    <property type="entry name" value="GENE 136-RELATED"/>
    <property type="match status" value="1"/>
</dbReference>
<protein>
    <submittedName>
        <fullName evidence="2">Uncharacterized protein</fullName>
    </submittedName>
</protein>
<keyword evidence="1" id="KW-0175">Coiled coil</keyword>
<evidence type="ECO:0000256" key="1">
    <source>
        <dbReference type="SAM" id="Coils"/>
    </source>
</evidence>
<sequence length="372" mass="43184">MGNSSTTTSNCTKLTKHLEHLIVMSNTKSRNIAYRSLEVSSNEIMKSRRAYTVPQQLLRSYELPALTSVHTIPKRYEETRPVKLQDFTHQQIIALGELINRQSHEKQETFSRMAVEKAVASTWEDAHQIKVEAVQEALNALQIQHEKQLKKLSRQHERRVKEEILTVETKMQNKMREALEAERKLANQKLEEAISKVKADCAIQLRLAVEAAREQERETAKIQLEHAQREFESTLEDTKTVLQKEKEQALEKLKEKMNKEQVDAIKKVHGEELVIRQSALAELRAHLEMKIDSLNNKINELEKEILARDEIIVSVQSKRELLYDQLVQAQTDFQHFIDHHPRFDSGQTNYLLPNVIANPQILNPYLEKQLNP</sequence>
<evidence type="ECO:0000313" key="3">
    <source>
        <dbReference type="Proteomes" id="UP000593567"/>
    </source>
</evidence>
<dbReference type="AlphaFoldDB" id="A0A7J7ITN2"/>
<proteinExistence type="predicted"/>
<dbReference type="Proteomes" id="UP000593567">
    <property type="component" value="Unassembled WGS sequence"/>
</dbReference>
<dbReference type="InterPro" id="IPR038927">
    <property type="entry name" value="C6orf163"/>
</dbReference>
<gene>
    <name evidence="2" type="ORF">EB796_024430</name>
</gene>
<comment type="caution">
    <text evidence="2">The sequence shown here is derived from an EMBL/GenBank/DDBJ whole genome shotgun (WGS) entry which is preliminary data.</text>
</comment>
<feature type="coiled-coil region" evidence="1">
    <location>
        <begin position="131"/>
        <end position="311"/>
    </location>
</feature>
<dbReference type="EMBL" id="VXIV02003417">
    <property type="protein sequence ID" value="KAF6017269.1"/>
    <property type="molecule type" value="Genomic_DNA"/>
</dbReference>
<dbReference type="PANTHER" id="PTHR34645">
    <property type="entry name" value="SIMILAR TO HYPOTHETICAL PROTEIN"/>
    <property type="match status" value="1"/>
</dbReference>
<dbReference type="OrthoDB" id="8774892at2759"/>
<accession>A0A7J7ITN2</accession>
<keyword evidence="3" id="KW-1185">Reference proteome</keyword>
<evidence type="ECO:0000313" key="2">
    <source>
        <dbReference type="EMBL" id="KAF6017269.1"/>
    </source>
</evidence>
<name>A0A7J7ITN2_BUGNE</name>
<reference evidence="2" key="1">
    <citation type="submission" date="2020-06" db="EMBL/GenBank/DDBJ databases">
        <title>Draft genome of Bugula neritina, a colonial animal packing powerful symbionts and potential medicines.</title>
        <authorList>
            <person name="Rayko M."/>
        </authorList>
    </citation>
    <scope>NUCLEOTIDE SEQUENCE [LARGE SCALE GENOMIC DNA]</scope>
    <source>
        <strain evidence="2">Kwan_BN1</strain>
    </source>
</reference>
<organism evidence="2 3">
    <name type="scientific">Bugula neritina</name>
    <name type="common">Brown bryozoan</name>
    <name type="synonym">Sertularia neritina</name>
    <dbReference type="NCBI Taxonomy" id="10212"/>
    <lineage>
        <taxon>Eukaryota</taxon>
        <taxon>Metazoa</taxon>
        <taxon>Spiralia</taxon>
        <taxon>Lophotrochozoa</taxon>
        <taxon>Bryozoa</taxon>
        <taxon>Gymnolaemata</taxon>
        <taxon>Cheilostomatida</taxon>
        <taxon>Flustrina</taxon>
        <taxon>Buguloidea</taxon>
        <taxon>Bugulidae</taxon>
        <taxon>Bugula</taxon>
    </lineage>
</organism>